<dbReference type="AlphaFoldDB" id="A0A0G3ICA1"/>
<gene>
    <name evidence="2" type="ORF">MB84_28960</name>
</gene>
<accession>A0A0G3ICA1</accession>
<dbReference type="Proteomes" id="UP000035050">
    <property type="component" value="Plasmid pPO70-1"/>
</dbReference>
<sequence>MTLEHLMGEANRAVGGQRQGRCDHRGFDLRIHAMLGRWAPPRDCLQGGFAARLVRFFKSIKIVA</sequence>
<evidence type="ECO:0000313" key="3">
    <source>
        <dbReference type="Proteomes" id="UP000035050"/>
    </source>
</evidence>
<geneLocation type="plasmid" evidence="2 3">
    <name>pPO70-1</name>
</geneLocation>
<reference evidence="2" key="1">
    <citation type="submission" date="2016-06" db="EMBL/GenBank/DDBJ databases">
        <title>Pandoraea oxalativorans DSM 23570 Genome Sequencing.</title>
        <authorList>
            <person name="Ee R."/>
            <person name="Lim Y.-L."/>
            <person name="Yong D."/>
            <person name="Yin W.-F."/>
            <person name="Chan K.-G."/>
        </authorList>
    </citation>
    <scope>NUCLEOTIDE SEQUENCE</scope>
    <source>
        <strain evidence="2">DSM 23570</strain>
        <plasmid evidence="2">pPO70-1</plasmid>
    </source>
</reference>
<name>A0A0G3ICA1_9BURK</name>
<evidence type="ECO:0000256" key="1">
    <source>
        <dbReference type="SAM" id="MobiDB-lite"/>
    </source>
</evidence>
<keyword evidence="2" id="KW-0614">Plasmid</keyword>
<proteinExistence type="predicted"/>
<dbReference type="KEGG" id="pox:MB84_28960"/>
<dbReference type="EMBL" id="CP011518">
    <property type="protein sequence ID" value="AKK24814.1"/>
    <property type="molecule type" value="Genomic_DNA"/>
</dbReference>
<feature type="region of interest" description="Disordered" evidence="1">
    <location>
        <begin position="1"/>
        <end position="20"/>
    </location>
</feature>
<keyword evidence="3" id="KW-1185">Reference proteome</keyword>
<evidence type="ECO:0000313" key="2">
    <source>
        <dbReference type="EMBL" id="AKK24814.1"/>
    </source>
</evidence>
<protein>
    <submittedName>
        <fullName evidence="2">Uncharacterized protein</fullName>
    </submittedName>
</protein>
<organism evidence="2 3">
    <name type="scientific">Pandoraea oxalativorans</name>
    <dbReference type="NCBI Taxonomy" id="573737"/>
    <lineage>
        <taxon>Bacteria</taxon>
        <taxon>Pseudomonadati</taxon>
        <taxon>Pseudomonadota</taxon>
        <taxon>Betaproteobacteria</taxon>
        <taxon>Burkholderiales</taxon>
        <taxon>Burkholderiaceae</taxon>
        <taxon>Pandoraea</taxon>
    </lineage>
</organism>